<protein>
    <submittedName>
        <fullName evidence="1">ATP-binding cassette domain-containing protein</fullName>
    </submittedName>
</protein>
<sequence>MHACGAAFIRCRQGVWMADAPLLRLEHVSREFGAPASPWARITGQLRGRAASQVVHAVSDVTLQIDAGEVVGLVGESGCGKSTLGRLAAGLLAPSGGRVLWQGEDLAAMSDEAQRAARRALQLIFQDPFAALNPRMRVQQIIGEAPVVHGRIARGEQRAYVASWLARVGLGADALARYPHQFSGGQRARIGIARALAMEPQLLICDESVAALDVSVQAQVLTQLMQLQRELGLACLFISHDLAVIRHVSDRVAVMYLGRIVEQAPAAQLFAAPNHPYTQGLLAAAPTLQPGRRTFVAIQGELPSPLAPPAGCAFHPRCPHAMPRCRQQRPVLRAIAPDHWSACHLNDA</sequence>
<keyword evidence="2" id="KW-1185">Reference proteome</keyword>
<dbReference type="EMBL" id="AKCV02000016">
    <property type="protein sequence ID" value="TMS58059.1"/>
    <property type="molecule type" value="Genomic_DNA"/>
</dbReference>
<proteinExistence type="predicted"/>
<evidence type="ECO:0000313" key="2">
    <source>
        <dbReference type="Proteomes" id="UP000004277"/>
    </source>
</evidence>
<organism evidence="1 2">
    <name type="scientific">Imbroritus primus</name>
    <dbReference type="NCBI Taxonomy" id="3058603"/>
    <lineage>
        <taxon>Bacteria</taxon>
        <taxon>Pseudomonadati</taxon>
        <taxon>Pseudomonadota</taxon>
        <taxon>Betaproteobacteria</taxon>
        <taxon>Burkholderiales</taxon>
        <taxon>Burkholderiaceae</taxon>
        <taxon>Imbroritus</taxon>
    </lineage>
</organism>
<dbReference type="Proteomes" id="UP000004277">
    <property type="component" value="Unassembled WGS sequence"/>
</dbReference>
<keyword evidence="1" id="KW-0067">ATP-binding</keyword>
<gene>
    <name evidence="1" type="ORF">MW7_009870</name>
</gene>
<accession>A0ACD3SPG5</accession>
<reference evidence="1" key="1">
    <citation type="submission" date="2019-05" db="EMBL/GenBank/DDBJ databases">
        <title>Revised genome assembly of Burkholderiaceae (previously Ralstonia) sp. PBA.</title>
        <authorList>
            <person name="Gan H.M."/>
        </authorList>
    </citation>
    <scope>NUCLEOTIDE SEQUENCE</scope>
    <source>
        <strain evidence="1">PBA</strain>
    </source>
</reference>
<keyword evidence="1" id="KW-0547">Nucleotide-binding</keyword>
<name>A0ACD3SPG5_9BURK</name>
<comment type="caution">
    <text evidence="1">The sequence shown here is derived from an EMBL/GenBank/DDBJ whole genome shotgun (WGS) entry which is preliminary data.</text>
</comment>
<evidence type="ECO:0000313" key="1">
    <source>
        <dbReference type="EMBL" id="TMS58059.1"/>
    </source>
</evidence>